<evidence type="ECO:0008006" key="3">
    <source>
        <dbReference type="Google" id="ProtNLM"/>
    </source>
</evidence>
<gene>
    <name evidence="1" type="ORF">HID58_003178</name>
</gene>
<sequence>MGHSSPYSLPFTISRPASASLLPPFISFNLHSMYASISISAAASRFVRNVAVTDDFSVEEDSIFADLFVGNLPFNVDSAQVAQLFENAENVEMVEQPGCLEITHHGQVFMLRRAPDEPRGHAAAIMNEGLLDAECKGVINACQKKELLQQMALHLS</sequence>
<accession>A0ABQ8EPQ1</accession>
<dbReference type="InterPro" id="IPR012677">
    <property type="entry name" value="Nucleotide-bd_a/b_plait_sf"/>
</dbReference>
<proteinExistence type="predicted"/>
<dbReference type="EMBL" id="JAGKQM010000001">
    <property type="protein sequence ID" value="KAH0943541.1"/>
    <property type="molecule type" value="Genomic_DNA"/>
</dbReference>
<dbReference type="Proteomes" id="UP000824890">
    <property type="component" value="Unassembled WGS sequence"/>
</dbReference>
<dbReference type="Gene3D" id="3.30.70.330">
    <property type="match status" value="1"/>
</dbReference>
<protein>
    <recommendedName>
        <fullName evidence="3">RRM domain-containing protein</fullName>
    </recommendedName>
</protein>
<evidence type="ECO:0000313" key="1">
    <source>
        <dbReference type="EMBL" id="KAH0943541.1"/>
    </source>
</evidence>
<reference evidence="1 2" key="1">
    <citation type="submission" date="2021-05" db="EMBL/GenBank/DDBJ databases">
        <title>Genome Assembly of Synthetic Allotetraploid Brassica napus Reveals Homoeologous Exchanges between Subgenomes.</title>
        <authorList>
            <person name="Davis J.T."/>
        </authorList>
    </citation>
    <scope>NUCLEOTIDE SEQUENCE [LARGE SCALE GENOMIC DNA]</scope>
    <source>
        <strain evidence="2">cv. Da-Ae</strain>
        <tissue evidence="1">Seedling</tissue>
    </source>
</reference>
<name>A0ABQ8EPQ1_BRANA</name>
<comment type="caution">
    <text evidence="1">The sequence shown here is derived from an EMBL/GenBank/DDBJ whole genome shotgun (WGS) entry which is preliminary data.</text>
</comment>
<keyword evidence="2" id="KW-1185">Reference proteome</keyword>
<evidence type="ECO:0000313" key="2">
    <source>
        <dbReference type="Proteomes" id="UP000824890"/>
    </source>
</evidence>
<organism evidence="1 2">
    <name type="scientific">Brassica napus</name>
    <name type="common">Rape</name>
    <dbReference type="NCBI Taxonomy" id="3708"/>
    <lineage>
        <taxon>Eukaryota</taxon>
        <taxon>Viridiplantae</taxon>
        <taxon>Streptophyta</taxon>
        <taxon>Embryophyta</taxon>
        <taxon>Tracheophyta</taxon>
        <taxon>Spermatophyta</taxon>
        <taxon>Magnoliopsida</taxon>
        <taxon>eudicotyledons</taxon>
        <taxon>Gunneridae</taxon>
        <taxon>Pentapetalae</taxon>
        <taxon>rosids</taxon>
        <taxon>malvids</taxon>
        <taxon>Brassicales</taxon>
        <taxon>Brassicaceae</taxon>
        <taxon>Brassiceae</taxon>
        <taxon>Brassica</taxon>
    </lineage>
</organism>